<gene>
    <name evidence="1" type="ORF">NCTC5773_04528</name>
</gene>
<protein>
    <submittedName>
        <fullName evidence="1">4-Hydroxy-2-oxoglutarate aldolase</fullName>
    </submittedName>
</protein>
<name>A0A6D2GDR8_SALER</name>
<dbReference type="Gene3D" id="3.20.20.70">
    <property type="entry name" value="Aldolase class I"/>
    <property type="match status" value="1"/>
</dbReference>
<dbReference type="AlphaFoldDB" id="A0A6D2GDR8"/>
<dbReference type="EMBL" id="LR134141">
    <property type="protein sequence ID" value="VEA07018.1"/>
    <property type="molecule type" value="Genomic_DNA"/>
</dbReference>
<proteinExistence type="predicted"/>
<reference evidence="1 2" key="1">
    <citation type="submission" date="2018-12" db="EMBL/GenBank/DDBJ databases">
        <authorList>
            <consortium name="Pathogen Informatics"/>
        </authorList>
    </citation>
    <scope>NUCLEOTIDE SEQUENCE [LARGE SCALE GENOMIC DNA]</scope>
    <source>
        <strain evidence="1 2">NCTC5773</strain>
    </source>
</reference>
<sequence length="55" mass="5932">MKLTPNFYRDRVCLNVLAGSKDNAREIYAAAEGHVLVGVLSKKLSGCGKRSCGYA</sequence>
<dbReference type="InterPro" id="IPR010763">
    <property type="entry name" value="DgaF"/>
</dbReference>
<evidence type="ECO:0000313" key="2">
    <source>
        <dbReference type="Proteomes" id="UP000267858"/>
    </source>
</evidence>
<dbReference type="Proteomes" id="UP000267858">
    <property type="component" value="Chromosome"/>
</dbReference>
<organism evidence="1 2">
    <name type="scientific">Salmonella enterica subsp. salamae</name>
    <dbReference type="NCBI Taxonomy" id="59202"/>
    <lineage>
        <taxon>Bacteria</taxon>
        <taxon>Pseudomonadati</taxon>
        <taxon>Pseudomonadota</taxon>
        <taxon>Gammaproteobacteria</taxon>
        <taxon>Enterobacterales</taxon>
        <taxon>Enterobacteriaceae</taxon>
        <taxon>Salmonella</taxon>
    </lineage>
</organism>
<accession>A0A6D2GDR8</accession>
<dbReference type="InterPro" id="IPR013785">
    <property type="entry name" value="Aldolase_TIM"/>
</dbReference>
<dbReference type="Pfam" id="PF07071">
    <property type="entry name" value="KDGP_aldolase"/>
    <property type="match status" value="1"/>
</dbReference>
<evidence type="ECO:0000313" key="1">
    <source>
        <dbReference type="EMBL" id="VEA07018.1"/>
    </source>
</evidence>